<feature type="compositionally biased region" description="Pro residues" evidence="1">
    <location>
        <begin position="1"/>
        <end position="15"/>
    </location>
</feature>
<reference evidence="4" key="1">
    <citation type="journal article" date="2019" name="Int. J. Syst. Evol. Microbiol.">
        <title>The Global Catalogue of Microorganisms (GCM) 10K type strain sequencing project: providing services to taxonomists for standard genome sequencing and annotation.</title>
        <authorList>
            <consortium name="The Broad Institute Genomics Platform"/>
            <consortium name="The Broad Institute Genome Sequencing Center for Infectious Disease"/>
            <person name="Wu L."/>
            <person name="Ma J."/>
        </authorList>
    </citation>
    <scope>NUCLEOTIDE SEQUENCE [LARGE SCALE GENOMIC DNA]</scope>
    <source>
        <strain evidence="4">JCM 18324</strain>
    </source>
</reference>
<dbReference type="InterPro" id="IPR023286">
    <property type="entry name" value="ABATE_dom_sf"/>
</dbReference>
<dbReference type="Gene3D" id="1.10.3300.10">
    <property type="entry name" value="Jann2411-like domain"/>
    <property type="match status" value="1"/>
</dbReference>
<name>A0ABP9A0Z4_9ACTN</name>
<accession>A0ABP9A0Z4</accession>
<protein>
    <recommendedName>
        <fullName evidence="2">Zinc finger CGNR domain-containing protein</fullName>
    </recommendedName>
</protein>
<dbReference type="Pfam" id="PF07336">
    <property type="entry name" value="ABATE"/>
    <property type="match status" value="1"/>
</dbReference>
<dbReference type="SUPFAM" id="SSF160904">
    <property type="entry name" value="Jann2411-like"/>
    <property type="match status" value="1"/>
</dbReference>
<proteinExistence type="predicted"/>
<dbReference type="InterPro" id="IPR010852">
    <property type="entry name" value="ABATE"/>
</dbReference>
<dbReference type="EMBL" id="BAABJV010000002">
    <property type="protein sequence ID" value="GAA4769910.1"/>
    <property type="molecule type" value="Genomic_DNA"/>
</dbReference>
<feature type="region of interest" description="Disordered" evidence="1">
    <location>
        <begin position="1"/>
        <end position="63"/>
    </location>
</feature>
<dbReference type="Proteomes" id="UP001501147">
    <property type="component" value="Unassembled WGS sequence"/>
</dbReference>
<gene>
    <name evidence="3" type="ORF">GCM10023329_16130</name>
</gene>
<feature type="domain" description="Zinc finger CGNR" evidence="2">
    <location>
        <begin position="202"/>
        <end position="244"/>
    </location>
</feature>
<dbReference type="PANTHER" id="PTHR35525">
    <property type="entry name" value="BLL6575 PROTEIN"/>
    <property type="match status" value="1"/>
</dbReference>
<comment type="caution">
    <text evidence="3">The sequence shown here is derived from an EMBL/GenBank/DDBJ whole genome shotgun (WGS) entry which is preliminary data.</text>
</comment>
<evidence type="ECO:0000259" key="2">
    <source>
        <dbReference type="Pfam" id="PF11706"/>
    </source>
</evidence>
<dbReference type="Pfam" id="PF11706">
    <property type="entry name" value="zf-CGNR"/>
    <property type="match status" value="1"/>
</dbReference>
<keyword evidence="4" id="KW-1185">Reference proteome</keyword>
<organism evidence="3 4">
    <name type="scientific">Streptomyces sanyensis</name>
    <dbReference type="NCBI Taxonomy" id="568869"/>
    <lineage>
        <taxon>Bacteria</taxon>
        <taxon>Bacillati</taxon>
        <taxon>Actinomycetota</taxon>
        <taxon>Actinomycetes</taxon>
        <taxon>Kitasatosporales</taxon>
        <taxon>Streptomycetaceae</taxon>
        <taxon>Streptomyces</taxon>
    </lineage>
</organism>
<dbReference type="PANTHER" id="PTHR35525:SF3">
    <property type="entry name" value="BLL6575 PROTEIN"/>
    <property type="match status" value="1"/>
</dbReference>
<sequence>MVTAPVPRPVPPVPSAVPAAGPVHRPGPARSGAPPDATEEPRGGSSMTDGDAGRPPAAPRRHKLIDTGRLCLDLLATAPAAEGDPEPLSGAGELAHWLTAVGLLPAGTRLPADRACRPAAFRELRCCLAALVDAELEGGVDAGALRTVNGLARRPPPGISAVPGRDGGLVRELSTAPTPEALLAAIARDAVELLTDPAARGRLRRCRADGCRRVFLDSSRGGQRRWCSGEVCGNRARVARHRRRGTPSGVPNKRS</sequence>
<evidence type="ECO:0000313" key="4">
    <source>
        <dbReference type="Proteomes" id="UP001501147"/>
    </source>
</evidence>
<evidence type="ECO:0000313" key="3">
    <source>
        <dbReference type="EMBL" id="GAA4769910.1"/>
    </source>
</evidence>
<dbReference type="InterPro" id="IPR021005">
    <property type="entry name" value="Znf_CGNR"/>
</dbReference>
<evidence type="ECO:0000256" key="1">
    <source>
        <dbReference type="SAM" id="MobiDB-lite"/>
    </source>
</evidence>